<protein>
    <submittedName>
        <fullName evidence="2">PhnB protein</fullName>
    </submittedName>
</protein>
<reference evidence="3" key="1">
    <citation type="submission" date="2017-02" db="EMBL/GenBank/DDBJ databases">
        <authorList>
            <person name="Varghese N."/>
            <person name="Submissions S."/>
        </authorList>
    </citation>
    <scope>NUCLEOTIDE SEQUENCE [LARGE SCALE GENOMIC DNA]</scope>
    <source>
        <strain evidence="3">DSM 22224</strain>
    </source>
</reference>
<dbReference type="InterPro" id="IPR004360">
    <property type="entry name" value="Glyas_Fos-R_dOase_dom"/>
</dbReference>
<proteinExistence type="predicted"/>
<dbReference type="AlphaFoldDB" id="A0A1T4U4E1"/>
<gene>
    <name evidence="2" type="ORF">SAMN04488128_1097</name>
</gene>
<dbReference type="InterPro" id="IPR029068">
    <property type="entry name" value="Glyas_Bleomycin-R_OHBP_Dase"/>
</dbReference>
<evidence type="ECO:0000313" key="2">
    <source>
        <dbReference type="EMBL" id="SKA47622.1"/>
    </source>
</evidence>
<dbReference type="EMBL" id="FUWZ01000009">
    <property type="protein sequence ID" value="SKA47622.1"/>
    <property type="molecule type" value="Genomic_DNA"/>
</dbReference>
<dbReference type="PANTHER" id="PTHR33990:SF1">
    <property type="entry name" value="PROTEIN YJDN"/>
    <property type="match status" value="1"/>
</dbReference>
<sequence>MQAITTYFNFMGNTEEALNFYKTIFGGEITALSRFSDMPGSEKMPAHERNKIMHMSLTTQSGAVLMATDFLESMEQRLAVGNNIHLVINTDSEKELEQLFDILSAGGKVEMPVNKTFWGAYFAMCEDRFGIKWMLNYNYPQNS</sequence>
<evidence type="ECO:0000313" key="3">
    <source>
        <dbReference type="Proteomes" id="UP000190367"/>
    </source>
</evidence>
<feature type="domain" description="Glyoxalase/fosfomycin resistance/dioxygenase" evidence="1">
    <location>
        <begin position="11"/>
        <end position="135"/>
    </location>
</feature>
<accession>A0A1T4U4E1</accession>
<name>A0A1T4U4E1_9BACT</name>
<dbReference type="InterPro" id="IPR028973">
    <property type="entry name" value="PhnB-like"/>
</dbReference>
<dbReference type="PANTHER" id="PTHR33990">
    <property type="entry name" value="PROTEIN YJDN-RELATED"/>
    <property type="match status" value="1"/>
</dbReference>
<dbReference type="RefSeq" id="WP_078673306.1">
    <property type="nucleotide sequence ID" value="NZ_FUWZ01000009.1"/>
</dbReference>
<keyword evidence="3" id="KW-1185">Reference proteome</keyword>
<evidence type="ECO:0000259" key="1">
    <source>
        <dbReference type="Pfam" id="PF00903"/>
    </source>
</evidence>
<dbReference type="CDD" id="cd06588">
    <property type="entry name" value="PhnB_like"/>
    <property type="match status" value="1"/>
</dbReference>
<dbReference type="Pfam" id="PF00903">
    <property type="entry name" value="Glyoxalase"/>
    <property type="match status" value="1"/>
</dbReference>
<dbReference type="SUPFAM" id="SSF54593">
    <property type="entry name" value="Glyoxalase/Bleomycin resistance protein/Dihydroxybiphenyl dioxygenase"/>
    <property type="match status" value="1"/>
</dbReference>
<dbReference type="Gene3D" id="3.10.180.10">
    <property type="entry name" value="2,3-Dihydroxybiphenyl 1,2-Dioxygenase, domain 1"/>
    <property type="match status" value="1"/>
</dbReference>
<dbReference type="STRING" id="634771.SAMN04488128_1097"/>
<dbReference type="OrthoDB" id="9795306at2"/>
<dbReference type="Proteomes" id="UP000190367">
    <property type="component" value="Unassembled WGS sequence"/>
</dbReference>
<organism evidence="2 3">
    <name type="scientific">Chitinophaga eiseniae</name>
    <dbReference type="NCBI Taxonomy" id="634771"/>
    <lineage>
        <taxon>Bacteria</taxon>
        <taxon>Pseudomonadati</taxon>
        <taxon>Bacteroidota</taxon>
        <taxon>Chitinophagia</taxon>
        <taxon>Chitinophagales</taxon>
        <taxon>Chitinophagaceae</taxon>
        <taxon>Chitinophaga</taxon>
    </lineage>
</organism>